<dbReference type="PANTHER" id="PTHR30006:SF24">
    <property type="entry name" value="SLL0237 PROTEIN"/>
    <property type="match status" value="1"/>
</dbReference>
<sequence length="410" mass="43937">MQQRDSDRSNRSTTGRRPFLTTAIAAAGLTGLAGCMGNGDGNGSSDGNGGGNGSGNGSGNGGPSAVADADPLATPVDPSGVSWDDLGDLEGEITIYSGRTPDQIDLVFEELENKYSGLTIDRDYDDNDVQVNQLEQEGDATPADVFYSQDPGALGAVHDAGIVQELPSDILETVPESYRHPNGYWTGVSGRVRSVFYNEDRLDETPFDSWDELPTDISEYATDDRFEGIISTRPNSGTFRGFIQAMVDLEGEDATRQWVSDFMDQDPQLYGSGSTQAEEVNRGGDDDPIIGLGNSYYAARLVNEDSDAPIRVTFTEGDAGALFSVAGIAVTNNVDDPELVAEFARHLVAVEGQEFMMDDNGEFPVVDGVDYVGPLPGPDELNSPTYDLSEFDMELQAANDLLEDEGMMPL</sequence>
<comment type="similarity">
    <text evidence="1">Belongs to the bacterial solute-binding protein 1 family.</text>
</comment>
<organism evidence="5 6">
    <name type="scientific">Salinadaptatus halalkaliphilus</name>
    <dbReference type="NCBI Taxonomy" id="2419781"/>
    <lineage>
        <taxon>Archaea</taxon>
        <taxon>Methanobacteriati</taxon>
        <taxon>Methanobacteriota</taxon>
        <taxon>Stenosarchaea group</taxon>
        <taxon>Halobacteria</taxon>
        <taxon>Halobacteriales</taxon>
        <taxon>Natrialbaceae</taxon>
        <taxon>Salinadaptatus</taxon>
    </lineage>
</organism>
<dbReference type="Gene3D" id="3.40.190.10">
    <property type="entry name" value="Periplasmic binding protein-like II"/>
    <property type="match status" value="2"/>
</dbReference>
<dbReference type="PANTHER" id="PTHR30006">
    <property type="entry name" value="THIAMINE-BINDING PERIPLASMIC PROTEIN-RELATED"/>
    <property type="match status" value="1"/>
</dbReference>
<dbReference type="Pfam" id="PF13343">
    <property type="entry name" value="SBP_bac_6"/>
    <property type="match status" value="1"/>
</dbReference>
<name>A0A4S3TQY1_9EURY</name>
<dbReference type="AlphaFoldDB" id="A0A4S3TQY1"/>
<keyword evidence="6" id="KW-1185">Reference proteome</keyword>
<feature type="region of interest" description="Disordered" evidence="4">
    <location>
        <begin position="34"/>
        <end position="81"/>
    </location>
</feature>
<gene>
    <name evidence="5" type="ORF">D8Y22_06020</name>
</gene>
<dbReference type="PROSITE" id="PS51257">
    <property type="entry name" value="PROKAR_LIPOPROTEIN"/>
    <property type="match status" value="1"/>
</dbReference>
<feature type="compositionally biased region" description="Gly residues" evidence="4">
    <location>
        <begin position="34"/>
        <end position="62"/>
    </location>
</feature>
<reference evidence="5 6" key="1">
    <citation type="submission" date="2018-10" db="EMBL/GenBank/DDBJ databases">
        <title>Natronolimnobius sp. XQ-INN 246 isolated from Inner Mongolia Autonomous Region of China.</title>
        <authorList>
            <person name="Xue Q."/>
        </authorList>
    </citation>
    <scope>NUCLEOTIDE SEQUENCE [LARGE SCALE GENOMIC DNA]</scope>
    <source>
        <strain evidence="5 6">XQ-INN 246</strain>
    </source>
</reference>
<evidence type="ECO:0000313" key="5">
    <source>
        <dbReference type="EMBL" id="THE65723.1"/>
    </source>
</evidence>
<evidence type="ECO:0000256" key="3">
    <source>
        <dbReference type="ARBA" id="ARBA00022729"/>
    </source>
</evidence>
<protein>
    <submittedName>
        <fullName evidence="5">Extracellular solute-binding protein</fullName>
    </submittedName>
</protein>
<dbReference type="OrthoDB" id="305188at2157"/>
<keyword evidence="3" id="KW-0732">Signal</keyword>
<keyword evidence="2" id="KW-0813">Transport</keyword>
<evidence type="ECO:0000256" key="2">
    <source>
        <dbReference type="ARBA" id="ARBA00022448"/>
    </source>
</evidence>
<accession>A0A4S3TQY1</accession>
<dbReference type="GO" id="GO:0055085">
    <property type="term" value="P:transmembrane transport"/>
    <property type="evidence" value="ECO:0007669"/>
    <property type="project" value="InterPro"/>
</dbReference>
<dbReference type="Proteomes" id="UP000318864">
    <property type="component" value="Unassembled WGS sequence"/>
</dbReference>
<dbReference type="RefSeq" id="WP_141463799.1">
    <property type="nucleotide sequence ID" value="NZ_RBZW01000016.1"/>
</dbReference>
<dbReference type="InterPro" id="IPR006061">
    <property type="entry name" value="SBP_1_CS"/>
</dbReference>
<dbReference type="PROSITE" id="PS01037">
    <property type="entry name" value="SBP_BACTERIAL_1"/>
    <property type="match status" value="1"/>
</dbReference>
<dbReference type="SUPFAM" id="SSF53850">
    <property type="entry name" value="Periplasmic binding protein-like II"/>
    <property type="match status" value="1"/>
</dbReference>
<evidence type="ECO:0000256" key="1">
    <source>
        <dbReference type="ARBA" id="ARBA00008520"/>
    </source>
</evidence>
<comment type="caution">
    <text evidence="5">The sequence shown here is derived from an EMBL/GenBank/DDBJ whole genome shotgun (WGS) entry which is preliminary data.</text>
</comment>
<evidence type="ECO:0000256" key="4">
    <source>
        <dbReference type="SAM" id="MobiDB-lite"/>
    </source>
</evidence>
<evidence type="ECO:0000313" key="6">
    <source>
        <dbReference type="Proteomes" id="UP000318864"/>
    </source>
</evidence>
<dbReference type="EMBL" id="RBZW01000016">
    <property type="protein sequence ID" value="THE65723.1"/>
    <property type="molecule type" value="Genomic_DNA"/>
</dbReference>
<proteinExistence type="inferred from homology"/>